<keyword evidence="3" id="KW-1185">Reference proteome</keyword>
<reference evidence="2 3" key="1">
    <citation type="submission" date="2013-04" db="EMBL/GenBank/DDBJ databases">
        <title>Genome sequence of Chlamydia psittaci 99DC5.</title>
        <authorList>
            <person name="Huot-Creasy H."/>
            <person name="McCracken C.L."/>
            <person name="Humphries M."/>
            <person name="Sachse K."/>
            <person name="Laroucau K."/>
            <person name="Bavoil P."/>
            <person name="Myers G.S."/>
        </authorList>
    </citation>
    <scope>NUCLEOTIDE SEQUENCE [LARGE SCALE GENOMIC DNA]</scope>
    <source>
        <strain evidence="2 3">99DC5</strain>
    </source>
</reference>
<comment type="caution">
    <text evidence="2">The sequence shown here is derived from an EMBL/GenBank/DDBJ whole genome shotgun (WGS) entry which is preliminary data.</text>
</comment>
<accession>A0ABN0MR49</accession>
<evidence type="ECO:0000313" key="3">
    <source>
        <dbReference type="Proteomes" id="UP000014627"/>
    </source>
</evidence>
<protein>
    <submittedName>
        <fullName evidence="2">Uncharacterized protein</fullName>
    </submittedName>
</protein>
<dbReference type="EMBL" id="ATLC01000022">
    <property type="protein sequence ID" value="EPJ29838.1"/>
    <property type="molecule type" value="Genomic_DNA"/>
</dbReference>
<feature type="non-terminal residue" evidence="2">
    <location>
        <position position="24"/>
    </location>
</feature>
<sequence length="24" mass="2612">MTGSNRTQTGPDRFQSVLTGSNRT</sequence>
<evidence type="ECO:0000256" key="1">
    <source>
        <dbReference type="SAM" id="MobiDB-lite"/>
    </source>
</evidence>
<name>A0ABN0MR49_CHLPS</name>
<proteinExistence type="predicted"/>
<organism evidence="2 3">
    <name type="scientific">Chlamydia psittaci 99DC5</name>
    <dbReference type="NCBI Taxonomy" id="1112251"/>
    <lineage>
        <taxon>Bacteria</taxon>
        <taxon>Pseudomonadati</taxon>
        <taxon>Chlamydiota</taxon>
        <taxon>Chlamydiia</taxon>
        <taxon>Chlamydiales</taxon>
        <taxon>Chlamydiaceae</taxon>
        <taxon>Chlamydia/Chlamydophila group</taxon>
        <taxon>Chlamydia</taxon>
    </lineage>
</organism>
<dbReference type="Proteomes" id="UP000014627">
    <property type="component" value="Unassembled WGS sequence"/>
</dbReference>
<evidence type="ECO:0000313" key="2">
    <source>
        <dbReference type="EMBL" id="EPJ29838.1"/>
    </source>
</evidence>
<gene>
    <name evidence="2" type="ORF">CP99DC5_1142A</name>
</gene>
<feature type="region of interest" description="Disordered" evidence="1">
    <location>
        <begin position="1"/>
        <end position="24"/>
    </location>
</feature>